<dbReference type="RefSeq" id="WP_315690301.1">
    <property type="nucleotide sequence ID" value="NZ_JBBWYZ010000014.1"/>
</dbReference>
<dbReference type="NCBIfam" id="NF033912">
    <property type="entry name" value="msc"/>
    <property type="match status" value="1"/>
</dbReference>
<organism evidence="2 3">
    <name type="scientific">Limnospira fusiformis PMC 851.14</name>
    <dbReference type="NCBI Taxonomy" id="2219512"/>
    <lineage>
        <taxon>Bacteria</taxon>
        <taxon>Bacillati</taxon>
        <taxon>Cyanobacteriota</taxon>
        <taxon>Cyanophyceae</taxon>
        <taxon>Oscillatoriophycideae</taxon>
        <taxon>Oscillatoriales</taxon>
        <taxon>Sirenicapillariaceae</taxon>
        <taxon>Limnospira</taxon>
    </lineage>
</organism>
<sequence length="552" mass="59073">MIETSCIIPNPLGIGIGNLSHLSLAQEGSSPNPVDDLMNFRLGDISLVDFGTALLILLVGYLLALFAASLVKKLLKKTDIDNKLVSWISGSTEGGEDFPVEKWAGTLVFWVIFIFAIIGFFDRLQLTSVSAPLTTLLNEITRYIPRILGAAGLLGVAWVLATICRTLMIKFLDMFRLDERLNQQVPHGANESHFSLSHTLGNAMYWFIFLLFLPMILSTLELAGLLSPVQTMVNQILSSLPNILKALVIAAGGWLLAQIVSRIVTNLLAAVGFDRLSNQLGLERAMGTTSLSSVLGTIVYVVLMIPIAISALQALQINAISDPAISMLNQIFNVIPQVFIAGVILVLAYMFGVIVRDLVTNLLTNLGFNNIFVWLGIESKASPVSTPTQTTEEDEVIDDKPVTSATKQTPSEIVGVIALVGVMFFAVVTATDILGLTALTLIVEQLLIIAGRVLLGVIIFGIGLYLANLAHNLISSSGTSSAKLLAQAARIAVIIFVGAMALQQMGIASDIVNLAFGLLLGAIAVAIAIAFGLGGRDVASEQIREIISRLKQ</sequence>
<dbReference type="PANTHER" id="PTHR30221">
    <property type="entry name" value="SMALL-CONDUCTANCE MECHANOSENSITIVE CHANNEL"/>
    <property type="match status" value="1"/>
</dbReference>
<protein>
    <submittedName>
        <fullName evidence="2">Mechanosensitive ion channel</fullName>
    </submittedName>
</protein>
<keyword evidence="1" id="KW-0472">Membrane</keyword>
<proteinExistence type="predicted"/>
<dbReference type="EMBL" id="JBBWYZ010000014">
    <property type="protein sequence ID" value="MEK9513437.1"/>
    <property type="molecule type" value="Genomic_DNA"/>
</dbReference>
<dbReference type="InterPro" id="IPR045275">
    <property type="entry name" value="MscS_archaea/bacteria_type"/>
</dbReference>
<feature type="transmembrane region" description="Helical" evidence="1">
    <location>
        <begin position="488"/>
        <end position="508"/>
    </location>
</feature>
<gene>
    <name evidence="2" type="ORF">AAEJ74_17615</name>
</gene>
<dbReference type="Pfam" id="PF05552">
    <property type="entry name" value="MS_channel_1st_1"/>
    <property type="match status" value="4"/>
</dbReference>
<comment type="caution">
    <text evidence="2">The sequence shown here is derived from an EMBL/GenBank/DDBJ whole genome shotgun (WGS) entry which is preliminary data.</text>
</comment>
<dbReference type="Proteomes" id="UP001387447">
    <property type="component" value="Unassembled WGS sequence"/>
</dbReference>
<keyword evidence="1" id="KW-0812">Transmembrane</keyword>
<feature type="transmembrane region" description="Helical" evidence="1">
    <location>
        <begin position="446"/>
        <end position="467"/>
    </location>
</feature>
<evidence type="ECO:0000313" key="2">
    <source>
        <dbReference type="EMBL" id="MEK9513437.1"/>
    </source>
</evidence>
<feature type="transmembrane region" description="Helical" evidence="1">
    <location>
        <begin position="107"/>
        <end position="126"/>
    </location>
</feature>
<name>A0ABU9ENI3_LIMFS</name>
<keyword evidence="1" id="KW-1133">Transmembrane helix</keyword>
<feature type="transmembrane region" description="Helical" evidence="1">
    <location>
        <begin position="334"/>
        <end position="355"/>
    </location>
</feature>
<dbReference type="InterPro" id="IPR008910">
    <property type="entry name" value="MSC_TM_helix"/>
</dbReference>
<feature type="transmembrane region" description="Helical" evidence="1">
    <location>
        <begin position="50"/>
        <end position="71"/>
    </location>
</feature>
<keyword evidence="3" id="KW-1185">Reference proteome</keyword>
<dbReference type="Gene3D" id="1.10.287.1260">
    <property type="match status" value="1"/>
</dbReference>
<feature type="transmembrane region" description="Helical" evidence="1">
    <location>
        <begin position="413"/>
        <end position="434"/>
    </location>
</feature>
<evidence type="ECO:0000256" key="1">
    <source>
        <dbReference type="SAM" id="Phobius"/>
    </source>
</evidence>
<reference evidence="2 3" key="1">
    <citation type="journal article" date="2024" name="Front. Microbiol.">
        <title>Transcriptomic insights into the dominance of two phototrophs throughout the water column of a tropical hypersaline-alkaline crater lake (Dziani Dzaha, Mayotte).</title>
        <authorList>
            <person name="Duperron S."/>
            <person name="Halary S."/>
            <person name="Bouly J.-P."/>
            <person name="Roussel T."/>
            <person name="Hugoni M."/>
            <person name="Bruto M."/>
            <person name="Oger P."/>
            <person name="Duval C."/>
            <person name="Woo A."/>
            <person name="Jezequiel D."/>
            <person name="Ader M."/>
            <person name="Leboulanger C."/>
            <person name="Agogue H."/>
            <person name="Grossi V."/>
            <person name="Trousselier M."/>
            <person name="Bernard C."/>
        </authorList>
    </citation>
    <scope>NUCLEOTIDE SEQUENCE [LARGE SCALE GENOMIC DNA]</scope>
    <source>
        <strain evidence="2 3">PMC 851.14</strain>
    </source>
</reference>
<feature type="transmembrane region" description="Helical" evidence="1">
    <location>
        <begin position="514"/>
        <end position="534"/>
    </location>
</feature>
<accession>A0ABU9ENI3</accession>
<dbReference type="PANTHER" id="PTHR30221:SF1">
    <property type="entry name" value="SMALL-CONDUCTANCE MECHANOSENSITIVE CHANNEL"/>
    <property type="match status" value="1"/>
</dbReference>
<feature type="transmembrane region" description="Helical" evidence="1">
    <location>
        <begin position="203"/>
        <end position="226"/>
    </location>
</feature>
<evidence type="ECO:0000313" key="3">
    <source>
        <dbReference type="Proteomes" id="UP001387447"/>
    </source>
</evidence>
<feature type="transmembrane region" description="Helical" evidence="1">
    <location>
        <begin position="294"/>
        <end position="314"/>
    </location>
</feature>
<feature type="transmembrane region" description="Helical" evidence="1">
    <location>
        <begin position="146"/>
        <end position="168"/>
    </location>
</feature>